<reference evidence="2 3" key="1">
    <citation type="journal article" date="2019" name="Commun. Biol.">
        <title>The bagworm genome reveals a unique fibroin gene that provides high tensile strength.</title>
        <authorList>
            <person name="Kono N."/>
            <person name="Nakamura H."/>
            <person name="Ohtoshi R."/>
            <person name="Tomita M."/>
            <person name="Numata K."/>
            <person name="Arakawa K."/>
        </authorList>
    </citation>
    <scope>NUCLEOTIDE SEQUENCE [LARGE SCALE GENOMIC DNA]</scope>
</reference>
<gene>
    <name evidence="2" type="ORF">EVAR_92388_1</name>
</gene>
<dbReference type="AlphaFoldDB" id="A0A4C1TLB9"/>
<comment type="caution">
    <text evidence="2">The sequence shown here is derived from an EMBL/GenBank/DDBJ whole genome shotgun (WGS) entry which is preliminary data.</text>
</comment>
<keyword evidence="3" id="KW-1185">Reference proteome</keyword>
<dbReference type="Proteomes" id="UP000299102">
    <property type="component" value="Unassembled WGS sequence"/>
</dbReference>
<name>A0A4C1TLB9_EUMVA</name>
<evidence type="ECO:0000313" key="3">
    <source>
        <dbReference type="Proteomes" id="UP000299102"/>
    </source>
</evidence>
<protein>
    <submittedName>
        <fullName evidence="2">Uncharacterized protein</fullName>
    </submittedName>
</protein>
<organism evidence="2 3">
    <name type="scientific">Eumeta variegata</name>
    <name type="common">Bagworm moth</name>
    <name type="synonym">Eumeta japonica</name>
    <dbReference type="NCBI Taxonomy" id="151549"/>
    <lineage>
        <taxon>Eukaryota</taxon>
        <taxon>Metazoa</taxon>
        <taxon>Ecdysozoa</taxon>
        <taxon>Arthropoda</taxon>
        <taxon>Hexapoda</taxon>
        <taxon>Insecta</taxon>
        <taxon>Pterygota</taxon>
        <taxon>Neoptera</taxon>
        <taxon>Endopterygota</taxon>
        <taxon>Lepidoptera</taxon>
        <taxon>Glossata</taxon>
        <taxon>Ditrysia</taxon>
        <taxon>Tineoidea</taxon>
        <taxon>Psychidae</taxon>
        <taxon>Oiketicinae</taxon>
        <taxon>Eumeta</taxon>
    </lineage>
</organism>
<dbReference type="EMBL" id="BGZK01000063">
    <property type="protein sequence ID" value="GBP14400.1"/>
    <property type="molecule type" value="Genomic_DNA"/>
</dbReference>
<evidence type="ECO:0000313" key="2">
    <source>
        <dbReference type="EMBL" id="GBP14400.1"/>
    </source>
</evidence>
<accession>A0A4C1TLB9</accession>
<sequence>MTTLTTHPLPLKHKEEGSNYEEGQKKRKKIKPLKQYICKNRTAGKPVVLTCPSGSCDYLPRAFYFKLDGLDLESSKLVQYDWGPLTTVLPNAVSTLERVGSTRSPRHE</sequence>
<evidence type="ECO:0000256" key="1">
    <source>
        <dbReference type="SAM" id="MobiDB-lite"/>
    </source>
</evidence>
<proteinExistence type="predicted"/>
<feature type="region of interest" description="Disordered" evidence="1">
    <location>
        <begin position="1"/>
        <end position="29"/>
    </location>
</feature>